<evidence type="ECO:0000256" key="2">
    <source>
        <dbReference type="SAM" id="Phobius"/>
    </source>
</evidence>
<dbReference type="AlphaFoldDB" id="A9V2V8"/>
<sequence>MAFVSVRRNDYRYRLGTILSAATALFLLTLGLLLMLIALGSDVWSKQRIEIDGFEDVVATRGLWTASLQNNYGAEVWVYYYKEDVNGFEMDPFCGSSAASSFYLQYLPVLTTDFQSGNNYLPPGVCCGTGTVFDADRSDETNDWCDLRDATRGLSIASVVFIGLAFLSMFLARLTFGPMIFLSLIGAILGIAATIVFGVWLHREEDDVEDQQFDSVADVDAAYSYGLFIVGWLLPLLASIFLIFSEIFRRKDRRDSVAVPPVAVPPQPAQPQFAQHPGRYHPNEVVVVPPNEANNHTTGQNFTPGRNHPREEQLLAGDGAGTNNNLPVGGQPTTHANPVQQAAHDPSLAAHPGRYAPTATPARADNV</sequence>
<keyword evidence="2" id="KW-0812">Transmembrane</keyword>
<accession>A9V2V8</accession>
<dbReference type="RefSeq" id="XP_001747030.1">
    <property type="nucleotide sequence ID" value="XM_001746978.1"/>
</dbReference>
<gene>
    <name evidence="3" type="ORF">MONBRDRAFT_26615</name>
</gene>
<reference evidence="3 4" key="1">
    <citation type="journal article" date="2008" name="Nature">
        <title>The genome of the choanoflagellate Monosiga brevicollis and the origin of metazoans.</title>
        <authorList>
            <consortium name="JGI Sequencing"/>
            <person name="King N."/>
            <person name="Westbrook M.J."/>
            <person name="Young S.L."/>
            <person name="Kuo A."/>
            <person name="Abedin M."/>
            <person name="Chapman J."/>
            <person name="Fairclough S."/>
            <person name="Hellsten U."/>
            <person name="Isogai Y."/>
            <person name="Letunic I."/>
            <person name="Marr M."/>
            <person name="Pincus D."/>
            <person name="Putnam N."/>
            <person name="Rokas A."/>
            <person name="Wright K.J."/>
            <person name="Zuzow R."/>
            <person name="Dirks W."/>
            <person name="Good M."/>
            <person name="Goodstein D."/>
            <person name="Lemons D."/>
            <person name="Li W."/>
            <person name="Lyons J.B."/>
            <person name="Morris A."/>
            <person name="Nichols S."/>
            <person name="Richter D.J."/>
            <person name="Salamov A."/>
            <person name="Bork P."/>
            <person name="Lim W.A."/>
            <person name="Manning G."/>
            <person name="Miller W.T."/>
            <person name="McGinnis W."/>
            <person name="Shapiro H."/>
            <person name="Tjian R."/>
            <person name="Grigoriev I.V."/>
            <person name="Rokhsar D."/>
        </authorList>
    </citation>
    <scope>NUCLEOTIDE SEQUENCE [LARGE SCALE GENOMIC DNA]</scope>
    <source>
        <strain evidence="4">MX1 / ATCC 50154</strain>
    </source>
</reference>
<feature type="transmembrane region" description="Helical" evidence="2">
    <location>
        <begin position="153"/>
        <end position="172"/>
    </location>
</feature>
<feature type="region of interest" description="Disordered" evidence="1">
    <location>
        <begin position="289"/>
        <end position="367"/>
    </location>
</feature>
<organism evidence="3 4">
    <name type="scientific">Monosiga brevicollis</name>
    <name type="common">Choanoflagellate</name>
    <dbReference type="NCBI Taxonomy" id="81824"/>
    <lineage>
        <taxon>Eukaryota</taxon>
        <taxon>Choanoflagellata</taxon>
        <taxon>Craspedida</taxon>
        <taxon>Salpingoecidae</taxon>
        <taxon>Monosiga</taxon>
    </lineage>
</organism>
<evidence type="ECO:0000313" key="4">
    <source>
        <dbReference type="Proteomes" id="UP000001357"/>
    </source>
</evidence>
<keyword evidence="2" id="KW-0472">Membrane</keyword>
<name>A9V2V8_MONBE</name>
<dbReference type="InParanoid" id="A9V2V8"/>
<dbReference type="Gene3D" id="1.20.140.150">
    <property type="match status" value="1"/>
</dbReference>
<dbReference type="Proteomes" id="UP000001357">
    <property type="component" value="Unassembled WGS sequence"/>
</dbReference>
<feature type="transmembrane region" description="Helical" evidence="2">
    <location>
        <begin position="179"/>
        <end position="202"/>
    </location>
</feature>
<evidence type="ECO:0000256" key="1">
    <source>
        <dbReference type="SAM" id="MobiDB-lite"/>
    </source>
</evidence>
<dbReference type="GeneID" id="5892359"/>
<dbReference type="EMBL" id="CH991556">
    <property type="protein sequence ID" value="EDQ87954.1"/>
    <property type="molecule type" value="Genomic_DNA"/>
</dbReference>
<proteinExistence type="predicted"/>
<keyword evidence="4" id="KW-1185">Reference proteome</keyword>
<dbReference type="GO" id="GO:0005886">
    <property type="term" value="C:plasma membrane"/>
    <property type="evidence" value="ECO:0000318"/>
    <property type="project" value="GO_Central"/>
</dbReference>
<feature type="compositionally biased region" description="Polar residues" evidence="1">
    <location>
        <begin position="321"/>
        <end position="340"/>
    </location>
</feature>
<keyword evidence="2" id="KW-1133">Transmembrane helix</keyword>
<protein>
    <submittedName>
        <fullName evidence="3">Uncharacterized protein</fullName>
    </submittedName>
</protein>
<dbReference type="KEGG" id="mbr:MONBRDRAFT_26615"/>
<feature type="transmembrane region" description="Helical" evidence="2">
    <location>
        <begin position="222"/>
        <end position="244"/>
    </location>
</feature>
<evidence type="ECO:0000313" key="3">
    <source>
        <dbReference type="EMBL" id="EDQ87954.1"/>
    </source>
</evidence>